<dbReference type="RefSeq" id="WP_055267818.1">
    <property type="nucleotide sequence ID" value="NZ_CZAL01000018.1"/>
</dbReference>
<sequence>MSRKKKPRMEYRYYEVPEKCPVLVLQGEKWLQNYGYQIDYLHFHNLMEIGFCYYGEGTIVLEDEELPYHGGMFTVVPKNFPHTTNSKENSVCSWAWVFVDVEGFITELYKGNMRMAQS</sequence>
<accession>A0A174RGX4</accession>
<evidence type="ECO:0000313" key="4">
    <source>
        <dbReference type="Proteomes" id="UP000095709"/>
    </source>
</evidence>
<dbReference type="EMBL" id="CZAL01000018">
    <property type="protein sequence ID" value="CUP83441.1"/>
    <property type="molecule type" value="Genomic_DNA"/>
</dbReference>
<evidence type="ECO:0000256" key="1">
    <source>
        <dbReference type="ARBA" id="ARBA00023125"/>
    </source>
</evidence>
<organism evidence="3 4">
    <name type="scientific">Fusicatenibacter saccharivorans</name>
    <dbReference type="NCBI Taxonomy" id="1150298"/>
    <lineage>
        <taxon>Bacteria</taxon>
        <taxon>Bacillati</taxon>
        <taxon>Bacillota</taxon>
        <taxon>Clostridia</taxon>
        <taxon>Lachnospirales</taxon>
        <taxon>Lachnospiraceae</taxon>
        <taxon>Fusicatenibacter</taxon>
    </lineage>
</organism>
<reference evidence="3 4" key="1">
    <citation type="submission" date="2015-09" db="EMBL/GenBank/DDBJ databases">
        <authorList>
            <consortium name="Pathogen Informatics"/>
        </authorList>
    </citation>
    <scope>NUCLEOTIDE SEQUENCE [LARGE SCALE GENOMIC DNA]</scope>
    <source>
        <strain evidence="3 4">2789STDY5834885</strain>
    </source>
</reference>
<keyword evidence="1" id="KW-0238">DNA-binding</keyword>
<dbReference type="GO" id="GO:0003677">
    <property type="term" value="F:DNA binding"/>
    <property type="evidence" value="ECO:0007669"/>
    <property type="project" value="UniProtKB-KW"/>
</dbReference>
<name>A0A174RGX4_9FIRM</name>
<proteinExistence type="predicted"/>
<protein>
    <submittedName>
        <fullName evidence="3">Cupin domain</fullName>
    </submittedName>
</protein>
<evidence type="ECO:0000259" key="2">
    <source>
        <dbReference type="Pfam" id="PF07883"/>
    </source>
</evidence>
<gene>
    <name evidence="3" type="ORF">ERS852498_02937</name>
</gene>
<dbReference type="AlphaFoldDB" id="A0A174RGX4"/>
<dbReference type="InterPro" id="IPR013096">
    <property type="entry name" value="Cupin_2"/>
</dbReference>
<dbReference type="InterPro" id="IPR014710">
    <property type="entry name" value="RmlC-like_jellyroll"/>
</dbReference>
<dbReference type="InterPro" id="IPR037923">
    <property type="entry name" value="HTH-like"/>
</dbReference>
<feature type="domain" description="Cupin type-2" evidence="2">
    <location>
        <begin position="41"/>
        <end position="98"/>
    </location>
</feature>
<dbReference type="Gene3D" id="2.60.120.10">
    <property type="entry name" value="Jelly Rolls"/>
    <property type="match status" value="1"/>
</dbReference>
<dbReference type="SUPFAM" id="SSF51215">
    <property type="entry name" value="Regulatory protein AraC"/>
    <property type="match status" value="1"/>
</dbReference>
<evidence type="ECO:0000313" key="3">
    <source>
        <dbReference type="EMBL" id="CUP83441.1"/>
    </source>
</evidence>
<dbReference type="Proteomes" id="UP000095709">
    <property type="component" value="Unassembled WGS sequence"/>
</dbReference>
<dbReference type="Pfam" id="PF07883">
    <property type="entry name" value="Cupin_2"/>
    <property type="match status" value="1"/>
</dbReference>